<sequence length="73" mass="8737">MNTKLLDSLIQIINSLSDEEKKIISQNITTSFPVQQNNSINLENEPFIGMWKDRKDMEDSNQWLRQLRQNEWK</sequence>
<organism evidence="1 2">
    <name type="scientific">Cuspidothrix issatschenkoi CHARLIE-1</name>
    <dbReference type="NCBI Taxonomy" id="2052836"/>
    <lineage>
        <taxon>Bacteria</taxon>
        <taxon>Bacillati</taxon>
        <taxon>Cyanobacteriota</taxon>
        <taxon>Cyanophyceae</taxon>
        <taxon>Nostocales</taxon>
        <taxon>Aphanizomenonaceae</taxon>
        <taxon>Cuspidothrix</taxon>
    </lineage>
</organism>
<proteinExistence type="predicted"/>
<gene>
    <name evidence="1" type="ORF">CUN59_04350</name>
</gene>
<evidence type="ECO:0000313" key="1">
    <source>
        <dbReference type="EMBL" id="PPJ64615.1"/>
    </source>
</evidence>
<dbReference type="OrthoDB" id="467603at2"/>
<reference evidence="1 2" key="1">
    <citation type="submission" date="2018-02" db="EMBL/GenBank/DDBJ databases">
        <title>Discovery of a pederin family compound in a non-symbiotic bloom-forming cyanobacterium.</title>
        <authorList>
            <person name="Kust A."/>
            <person name="Mares J."/>
            <person name="Jokela J."/>
            <person name="Urajova P."/>
            <person name="Hajek J."/>
            <person name="Saurav K."/>
            <person name="Voracova K."/>
            <person name="Fewer D.P."/>
            <person name="Haapaniemi E."/>
            <person name="Permi P."/>
            <person name="Rehakova K."/>
            <person name="Sivonen K."/>
            <person name="Hrouzek P."/>
        </authorList>
    </citation>
    <scope>NUCLEOTIDE SEQUENCE [LARGE SCALE GENOMIC DNA]</scope>
    <source>
        <strain evidence="1 2">CHARLIE-1</strain>
    </source>
</reference>
<protein>
    <recommendedName>
        <fullName evidence="3">DUF2281 domain-containing protein</fullName>
    </recommendedName>
</protein>
<accession>A0A2S6CXX6</accession>
<dbReference type="Proteomes" id="UP000239589">
    <property type="component" value="Unassembled WGS sequence"/>
</dbReference>
<evidence type="ECO:0000313" key="2">
    <source>
        <dbReference type="Proteomes" id="UP000239589"/>
    </source>
</evidence>
<evidence type="ECO:0008006" key="3">
    <source>
        <dbReference type="Google" id="ProtNLM"/>
    </source>
</evidence>
<dbReference type="AlphaFoldDB" id="A0A2S6CXX6"/>
<name>A0A2S6CXX6_9CYAN</name>
<comment type="caution">
    <text evidence="1">The sequence shown here is derived from an EMBL/GenBank/DDBJ whole genome shotgun (WGS) entry which is preliminary data.</text>
</comment>
<dbReference type="RefSeq" id="WP_104386678.1">
    <property type="nucleotide sequence ID" value="NZ_PGEM01000025.1"/>
</dbReference>
<dbReference type="EMBL" id="PGEM01000025">
    <property type="protein sequence ID" value="PPJ64615.1"/>
    <property type="molecule type" value="Genomic_DNA"/>
</dbReference>
<keyword evidence="2" id="KW-1185">Reference proteome</keyword>